<dbReference type="GO" id="GO:0016491">
    <property type="term" value="F:oxidoreductase activity"/>
    <property type="evidence" value="ECO:0007669"/>
    <property type="project" value="UniProtKB-ARBA"/>
</dbReference>
<dbReference type="EMBL" id="DRLF01000154">
    <property type="protein sequence ID" value="HEC06048.1"/>
    <property type="molecule type" value="Genomic_DNA"/>
</dbReference>
<evidence type="ECO:0000256" key="2">
    <source>
        <dbReference type="ARBA" id="ARBA00022723"/>
    </source>
</evidence>
<evidence type="ECO:0000256" key="5">
    <source>
        <dbReference type="ARBA" id="ARBA00023014"/>
    </source>
</evidence>
<reference evidence="7" key="1">
    <citation type="journal article" date="2020" name="mSystems">
        <title>Genome- and Community-Level Interaction Insights into Carbon Utilization and Element Cycling Functions of Hydrothermarchaeota in Hydrothermal Sediment.</title>
        <authorList>
            <person name="Zhou Z."/>
            <person name="Liu Y."/>
            <person name="Xu W."/>
            <person name="Pan J."/>
            <person name="Luo Z.H."/>
            <person name="Li M."/>
        </authorList>
    </citation>
    <scope>NUCLEOTIDE SEQUENCE [LARGE SCALE GENOMIC DNA]</scope>
    <source>
        <strain evidence="7">HyVt-458</strain>
    </source>
</reference>
<keyword evidence="3" id="KW-0677">Repeat</keyword>
<feature type="domain" description="Cysteine-rich" evidence="6">
    <location>
        <begin position="2"/>
        <end position="61"/>
    </location>
</feature>
<name>A0A831W7R7_9GAMM</name>
<proteinExistence type="predicted"/>
<keyword evidence="5" id="KW-0411">Iron-sulfur</keyword>
<comment type="caution">
    <text evidence="7">The sequence shown here is derived from an EMBL/GenBank/DDBJ whole genome shotgun (WGS) entry which is preliminary data.</text>
</comment>
<evidence type="ECO:0000256" key="3">
    <source>
        <dbReference type="ARBA" id="ARBA00022737"/>
    </source>
</evidence>
<evidence type="ECO:0000256" key="4">
    <source>
        <dbReference type="ARBA" id="ARBA00023004"/>
    </source>
</evidence>
<dbReference type="PANTHER" id="PTHR32479">
    <property type="entry name" value="GLYCOLATE OXIDASE IRON-SULFUR SUBUNIT"/>
    <property type="match status" value="1"/>
</dbReference>
<sequence>KAGFDVREPEEAHLCCGSAGTYAITQPRLSGQLRENKLRRLESAGGEVIGTANIGCLLHLQEKAKLPVRHWIEWLEKYCV</sequence>
<organism evidence="7">
    <name type="scientific">Thiolapillus brandeum</name>
    <dbReference type="NCBI Taxonomy" id="1076588"/>
    <lineage>
        <taxon>Bacteria</taxon>
        <taxon>Pseudomonadati</taxon>
        <taxon>Pseudomonadota</taxon>
        <taxon>Gammaproteobacteria</taxon>
        <taxon>Chromatiales</taxon>
        <taxon>Sedimenticolaceae</taxon>
        <taxon>Thiolapillus</taxon>
    </lineage>
</organism>
<dbReference type="Proteomes" id="UP000886339">
    <property type="component" value="Unassembled WGS sequence"/>
</dbReference>
<dbReference type="AlphaFoldDB" id="A0A831W7R7"/>
<evidence type="ECO:0000256" key="1">
    <source>
        <dbReference type="ARBA" id="ARBA00022485"/>
    </source>
</evidence>
<evidence type="ECO:0000313" key="7">
    <source>
        <dbReference type="EMBL" id="HEC06048.1"/>
    </source>
</evidence>
<protein>
    <submittedName>
        <fullName evidence="7">Glycolate oxidase iron-sulfur subunit</fullName>
    </submittedName>
</protein>
<keyword evidence="4" id="KW-0408">Iron</keyword>
<dbReference type="GO" id="GO:0051539">
    <property type="term" value="F:4 iron, 4 sulfur cluster binding"/>
    <property type="evidence" value="ECO:0007669"/>
    <property type="project" value="UniProtKB-KW"/>
</dbReference>
<dbReference type="GO" id="GO:0046872">
    <property type="term" value="F:metal ion binding"/>
    <property type="evidence" value="ECO:0007669"/>
    <property type="project" value="UniProtKB-KW"/>
</dbReference>
<keyword evidence="1" id="KW-0004">4Fe-4S</keyword>
<evidence type="ECO:0000259" key="6">
    <source>
        <dbReference type="Pfam" id="PF02754"/>
    </source>
</evidence>
<gene>
    <name evidence="7" type="primary">glcF</name>
    <name evidence="7" type="ORF">ENJ12_04320</name>
</gene>
<dbReference type="InterPro" id="IPR004017">
    <property type="entry name" value="Cys_rich_dom"/>
</dbReference>
<feature type="non-terminal residue" evidence="7">
    <location>
        <position position="1"/>
    </location>
</feature>
<keyword evidence="2" id="KW-0479">Metal-binding</keyword>
<dbReference type="PANTHER" id="PTHR32479:SF17">
    <property type="entry name" value="GLYCOLATE OXIDASE IRON-SULFUR SUBUNIT"/>
    <property type="match status" value="1"/>
</dbReference>
<dbReference type="Pfam" id="PF02754">
    <property type="entry name" value="CCG"/>
    <property type="match status" value="1"/>
</dbReference>
<accession>A0A831W7R7</accession>